<feature type="compositionally biased region" description="Acidic residues" evidence="1">
    <location>
        <begin position="555"/>
        <end position="564"/>
    </location>
</feature>
<feature type="compositionally biased region" description="Low complexity" evidence="1">
    <location>
        <begin position="536"/>
        <end position="546"/>
    </location>
</feature>
<feature type="compositionally biased region" description="Basic and acidic residues" evidence="1">
    <location>
        <begin position="693"/>
        <end position="704"/>
    </location>
</feature>
<keyword evidence="3" id="KW-1185">Reference proteome</keyword>
<proteinExistence type="predicted"/>
<feature type="compositionally biased region" description="Acidic residues" evidence="1">
    <location>
        <begin position="714"/>
        <end position="725"/>
    </location>
</feature>
<dbReference type="EMBL" id="KN822093">
    <property type="protein sequence ID" value="KIM57982.1"/>
    <property type="molecule type" value="Genomic_DNA"/>
</dbReference>
<name>A0A0C2ZZX0_9AGAM</name>
<dbReference type="OrthoDB" id="2563191at2759"/>
<feature type="region of interest" description="Disordered" evidence="1">
    <location>
        <begin position="202"/>
        <end position="224"/>
    </location>
</feature>
<dbReference type="STRING" id="1036808.A0A0C2ZZX0"/>
<feature type="compositionally biased region" description="Basic and acidic residues" evidence="1">
    <location>
        <begin position="372"/>
        <end position="390"/>
    </location>
</feature>
<reference evidence="3" key="2">
    <citation type="submission" date="2015-01" db="EMBL/GenBank/DDBJ databases">
        <title>Evolutionary Origins and Diversification of the Mycorrhizal Mutualists.</title>
        <authorList>
            <consortium name="DOE Joint Genome Institute"/>
            <consortium name="Mycorrhizal Genomics Consortium"/>
            <person name="Kohler A."/>
            <person name="Kuo A."/>
            <person name="Nagy L.G."/>
            <person name="Floudas D."/>
            <person name="Copeland A."/>
            <person name="Barry K.W."/>
            <person name="Cichocki N."/>
            <person name="Veneault-Fourrey C."/>
            <person name="LaButti K."/>
            <person name="Lindquist E.A."/>
            <person name="Lipzen A."/>
            <person name="Lundell T."/>
            <person name="Morin E."/>
            <person name="Murat C."/>
            <person name="Riley R."/>
            <person name="Ohm R."/>
            <person name="Sun H."/>
            <person name="Tunlid A."/>
            <person name="Henrissat B."/>
            <person name="Grigoriev I.V."/>
            <person name="Hibbett D.S."/>
            <person name="Martin F."/>
        </authorList>
    </citation>
    <scope>NUCLEOTIDE SEQUENCE [LARGE SCALE GENOMIC DNA]</scope>
    <source>
        <strain evidence="3">Foug A</strain>
    </source>
</reference>
<evidence type="ECO:0000313" key="3">
    <source>
        <dbReference type="Proteomes" id="UP000053989"/>
    </source>
</evidence>
<feature type="compositionally biased region" description="Acidic residues" evidence="1">
    <location>
        <begin position="461"/>
        <end position="471"/>
    </location>
</feature>
<dbReference type="HOGENOM" id="CLU_016262_0_0_1"/>
<feature type="compositionally biased region" description="Acidic residues" evidence="1">
    <location>
        <begin position="607"/>
        <end position="627"/>
    </location>
</feature>
<evidence type="ECO:0000313" key="2">
    <source>
        <dbReference type="EMBL" id="KIM57982.1"/>
    </source>
</evidence>
<gene>
    <name evidence="2" type="ORF">SCLCIDRAFT_1219039</name>
</gene>
<accession>A0A0C2ZZX0</accession>
<evidence type="ECO:0000256" key="1">
    <source>
        <dbReference type="SAM" id="MobiDB-lite"/>
    </source>
</evidence>
<feature type="region of interest" description="Disordered" evidence="1">
    <location>
        <begin position="602"/>
        <end position="639"/>
    </location>
</feature>
<organism evidence="2 3">
    <name type="scientific">Scleroderma citrinum Foug A</name>
    <dbReference type="NCBI Taxonomy" id="1036808"/>
    <lineage>
        <taxon>Eukaryota</taxon>
        <taxon>Fungi</taxon>
        <taxon>Dikarya</taxon>
        <taxon>Basidiomycota</taxon>
        <taxon>Agaricomycotina</taxon>
        <taxon>Agaricomycetes</taxon>
        <taxon>Agaricomycetidae</taxon>
        <taxon>Boletales</taxon>
        <taxon>Sclerodermatineae</taxon>
        <taxon>Sclerodermataceae</taxon>
        <taxon>Scleroderma</taxon>
    </lineage>
</organism>
<dbReference type="AlphaFoldDB" id="A0A0C2ZZX0"/>
<protein>
    <submittedName>
        <fullName evidence="2">Uncharacterized protein</fullName>
    </submittedName>
</protein>
<feature type="region of interest" description="Disordered" evidence="1">
    <location>
        <begin position="353"/>
        <end position="564"/>
    </location>
</feature>
<sequence length="754" mass="82464">MGSPIADTGRCIRYTTLTCLVCQTLTYRVQQLVPLDVDGQEGPLLPSLDWVEHETLKSLHGWIEVHNSCLVTDAVASLSSSSAYSPIFHVAVPDVTTPVPTPSADRASEEFPDQSQYDPSTGPFLSNLKPLFPPAPFVPPHPVFTHLLSIAESKSNSLRTDAERDISAVVRDKVAELQVAEDELRRDVKCLWMQFVENLGKAEEEKGASSRKKGRGRLPYAATGVSGTPLVSVRNFVASPAERLRSPVSSIPRMSSLSASLATSAFHHPAAQRTQSTATHLSHDSPRSSPPYSSRPSSLGSVNGRSPPSDDESMGPSPRTGTDAIVQPFKRKMDESQDTTVSFRYFSVVEAEASHARQRQAVPERVAGAEEPALRSEKQAETIGDTKDLKSSGGKQTSANEHTASQSRLEQTDAEATKAPPERTTPKSKRRVTFDIKVDPDDANEKNDESSPVEQSRDAEEMIFELEEEGGERDTSEGPPVLSFVDSAPASQRHGRHRSGSHTGLPASLSSLWPTSLPAHSGLRQRTGIANTRANGGSRRSPSPVGRSDEREMDHDEDVDQQEEEILKLVAAHTPSHRGAWKRNSKAWKALMNRHYIRDAHGALVAEENEDDSERTPNDTDESDWDVTQDGRWSAGIPASLPISIGPLVRRREPLSLASYLPKSSLPDWREVAPPSSTTDGRHGSPATLRRASYADRDQNRHLDPGPLDYTAESGDEESDEELGPDDARGRHRALKILEARSKIPVEGMWRSLA</sequence>
<feature type="region of interest" description="Disordered" evidence="1">
    <location>
        <begin position="266"/>
        <end position="338"/>
    </location>
</feature>
<dbReference type="Proteomes" id="UP000053989">
    <property type="component" value="Unassembled WGS sequence"/>
</dbReference>
<reference evidence="2 3" key="1">
    <citation type="submission" date="2014-04" db="EMBL/GenBank/DDBJ databases">
        <authorList>
            <consortium name="DOE Joint Genome Institute"/>
            <person name="Kuo A."/>
            <person name="Kohler A."/>
            <person name="Nagy L.G."/>
            <person name="Floudas D."/>
            <person name="Copeland A."/>
            <person name="Barry K.W."/>
            <person name="Cichocki N."/>
            <person name="Veneault-Fourrey C."/>
            <person name="LaButti K."/>
            <person name="Lindquist E.A."/>
            <person name="Lipzen A."/>
            <person name="Lundell T."/>
            <person name="Morin E."/>
            <person name="Murat C."/>
            <person name="Sun H."/>
            <person name="Tunlid A."/>
            <person name="Henrissat B."/>
            <person name="Grigoriev I.V."/>
            <person name="Hibbett D.S."/>
            <person name="Martin F."/>
            <person name="Nordberg H.P."/>
            <person name="Cantor M.N."/>
            <person name="Hua S.X."/>
        </authorList>
    </citation>
    <scope>NUCLEOTIDE SEQUENCE [LARGE SCALE GENOMIC DNA]</scope>
    <source>
        <strain evidence="2 3">Foug A</strain>
    </source>
</reference>
<dbReference type="InParanoid" id="A0A0C2ZZX0"/>
<feature type="region of interest" description="Disordered" evidence="1">
    <location>
        <begin position="99"/>
        <end position="119"/>
    </location>
</feature>
<feature type="region of interest" description="Disordered" evidence="1">
    <location>
        <begin position="666"/>
        <end position="730"/>
    </location>
</feature>
<feature type="compositionally biased region" description="Polar residues" evidence="1">
    <location>
        <begin position="393"/>
        <end position="409"/>
    </location>
</feature>
<feature type="compositionally biased region" description="Basic and acidic residues" evidence="1">
    <location>
        <begin position="432"/>
        <end position="460"/>
    </location>
</feature>